<dbReference type="PANTHER" id="PTHR31366:SF2">
    <property type="entry name" value="UPF0739 PROTEIN C1ORF74"/>
    <property type="match status" value="1"/>
</dbReference>
<evidence type="ECO:0000256" key="1">
    <source>
        <dbReference type="SAM" id="Phobius"/>
    </source>
</evidence>
<dbReference type="OrthoDB" id="5331305at2759"/>
<dbReference type="Pfam" id="PF14953">
    <property type="entry name" value="DUF4504"/>
    <property type="match status" value="1"/>
</dbReference>
<evidence type="ECO:0000313" key="2">
    <source>
        <dbReference type="EMBL" id="EPX71349.1"/>
    </source>
</evidence>
<dbReference type="EMBL" id="KE503208">
    <property type="protein sequence ID" value="EPX71349.1"/>
    <property type="molecule type" value="Genomic_DNA"/>
</dbReference>
<name>S9RB34_SCHOY</name>
<dbReference type="AlphaFoldDB" id="S9RB34"/>
<dbReference type="GeneID" id="25030547"/>
<proteinExistence type="predicted"/>
<sequence>MKKSIYEIHRYLKTKGFTHGIALQFIDGIIPVLIGIKTSYLVDCVLLDQNFVQSFLGFLGYPNIRAIYLSEPIEQTFFVNVNCWKEYTETKELWPLVIALPQKYRNEKLEHCLVWYVNRLLNLERNRKMITVQVPDFTWRFSYSAMQSEVEEVCSITALTGCLLNYGATYHFCSSDDSQNNGLSKEPLNIYRLTAVISKSNFHFSPVLQFSCPVKFQQQVAIIVEQFRFNYQKRWERLTAEEKSTWEEWISFRYSKHALGRIEDISWELHVETHVESSVVL</sequence>
<accession>S9RB34</accession>
<dbReference type="OMA" id="CLLNYGA"/>
<keyword evidence="1" id="KW-0472">Membrane</keyword>
<evidence type="ECO:0000313" key="3">
    <source>
        <dbReference type="Proteomes" id="UP000016088"/>
    </source>
</evidence>
<dbReference type="Proteomes" id="UP000016088">
    <property type="component" value="Unassembled WGS sequence"/>
</dbReference>
<protein>
    <submittedName>
        <fullName evidence="2">Uncharacterized protein</fullName>
    </submittedName>
</protein>
<dbReference type="PANTHER" id="PTHR31366">
    <property type="entry name" value="UPF0739 PROTEIN C1ORF74"/>
    <property type="match status" value="1"/>
</dbReference>
<dbReference type="VEuPathDB" id="FungiDB:SOCG_01567"/>
<feature type="transmembrane region" description="Helical" evidence="1">
    <location>
        <begin position="21"/>
        <end position="42"/>
    </location>
</feature>
<reference evidence="2 3" key="1">
    <citation type="journal article" date="2011" name="Science">
        <title>Comparative functional genomics of the fission yeasts.</title>
        <authorList>
            <person name="Rhind N."/>
            <person name="Chen Z."/>
            <person name="Yassour M."/>
            <person name="Thompson D.A."/>
            <person name="Haas B.J."/>
            <person name="Habib N."/>
            <person name="Wapinski I."/>
            <person name="Roy S."/>
            <person name="Lin M.F."/>
            <person name="Heiman D.I."/>
            <person name="Young S.K."/>
            <person name="Furuya K."/>
            <person name="Guo Y."/>
            <person name="Pidoux A."/>
            <person name="Chen H.M."/>
            <person name="Robbertse B."/>
            <person name="Goldberg J.M."/>
            <person name="Aoki K."/>
            <person name="Bayne E.H."/>
            <person name="Berlin A.M."/>
            <person name="Desjardins C.A."/>
            <person name="Dobbs E."/>
            <person name="Dukaj L."/>
            <person name="Fan L."/>
            <person name="FitzGerald M.G."/>
            <person name="French C."/>
            <person name="Gujja S."/>
            <person name="Hansen K."/>
            <person name="Keifenheim D."/>
            <person name="Levin J.Z."/>
            <person name="Mosher R.A."/>
            <person name="Mueller C.A."/>
            <person name="Pfiffner J."/>
            <person name="Priest M."/>
            <person name="Russ C."/>
            <person name="Smialowska A."/>
            <person name="Swoboda P."/>
            <person name="Sykes S.M."/>
            <person name="Vaughn M."/>
            <person name="Vengrova S."/>
            <person name="Yoder R."/>
            <person name="Zeng Q."/>
            <person name="Allshire R."/>
            <person name="Baulcombe D."/>
            <person name="Birren B.W."/>
            <person name="Brown W."/>
            <person name="Ekwall K."/>
            <person name="Kellis M."/>
            <person name="Leatherwood J."/>
            <person name="Levin H."/>
            <person name="Margalit H."/>
            <person name="Martienssen R."/>
            <person name="Nieduszynski C.A."/>
            <person name="Spatafora J.W."/>
            <person name="Friedman N."/>
            <person name="Dalgaard J.Z."/>
            <person name="Baumann P."/>
            <person name="Niki H."/>
            <person name="Regev A."/>
            <person name="Nusbaum C."/>
        </authorList>
    </citation>
    <scope>NUCLEOTIDE SEQUENCE [LARGE SCALE GENOMIC DNA]</scope>
    <source>
        <strain evidence="3">yFS286</strain>
    </source>
</reference>
<keyword evidence="1" id="KW-1133">Transmembrane helix</keyword>
<keyword evidence="1" id="KW-0812">Transmembrane</keyword>
<keyword evidence="3" id="KW-1185">Reference proteome</keyword>
<dbReference type="InterPro" id="IPR027850">
    <property type="entry name" value="DUF4504"/>
</dbReference>
<gene>
    <name evidence="2" type="ORF">SOCG_01567</name>
</gene>
<dbReference type="HOGENOM" id="CLU_990981_0_0_1"/>
<dbReference type="RefSeq" id="XP_013019974.1">
    <property type="nucleotide sequence ID" value="XM_013164520.1"/>
</dbReference>
<organism evidence="2 3">
    <name type="scientific">Schizosaccharomyces octosporus (strain yFS286)</name>
    <name type="common">Fission yeast</name>
    <name type="synonym">Octosporomyces octosporus</name>
    <dbReference type="NCBI Taxonomy" id="483514"/>
    <lineage>
        <taxon>Eukaryota</taxon>
        <taxon>Fungi</taxon>
        <taxon>Dikarya</taxon>
        <taxon>Ascomycota</taxon>
        <taxon>Taphrinomycotina</taxon>
        <taxon>Schizosaccharomycetes</taxon>
        <taxon>Schizosaccharomycetales</taxon>
        <taxon>Schizosaccharomycetaceae</taxon>
        <taxon>Schizosaccharomyces</taxon>
    </lineage>
</organism>